<dbReference type="GO" id="GO:1902388">
    <property type="term" value="F:ceramide 1-phosphate transfer activity"/>
    <property type="evidence" value="ECO:0007669"/>
    <property type="project" value="TreeGrafter"/>
</dbReference>
<evidence type="ECO:0000313" key="3">
    <source>
        <dbReference type="Proteomes" id="UP000323000"/>
    </source>
</evidence>
<protein>
    <recommendedName>
        <fullName evidence="1">Glycolipid transfer protein domain-containing protein</fullName>
    </recommendedName>
</protein>
<dbReference type="InterPro" id="IPR036497">
    <property type="entry name" value="GLTP_sf"/>
</dbReference>
<dbReference type="GO" id="GO:0005829">
    <property type="term" value="C:cytosol"/>
    <property type="evidence" value="ECO:0007669"/>
    <property type="project" value="TreeGrafter"/>
</dbReference>
<name>A0A5C7GQF2_9ROSI</name>
<dbReference type="InterPro" id="IPR014830">
    <property type="entry name" value="Glycolipid_transfer_prot_dom"/>
</dbReference>
<dbReference type="SUPFAM" id="SSF110004">
    <property type="entry name" value="Glycolipid transfer protein, GLTP"/>
    <property type="match status" value="2"/>
</dbReference>
<comment type="caution">
    <text evidence="2">The sequence shown here is derived from an EMBL/GenBank/DDBJ whole genome shotgun (WGS) entry which is preliminary data.</text>
</comment>
<evidence type="ECO:0000259" key="1">
    <source>
        <dbReference type="Pfam" id="PF08718"/>
    </source>
</evidence>
<dbReference type="AlphaFoldDB" id="A0A5C7GQF2"/>
<proteinExistence type="predicted"/>
<reference evidence="3" key="1">
    <citation type="journal article" date="2019" name="Gigascience">
        <title>De novo genome assembly of the endangered Acer yangbiense, a plant species with extremely small populations endemic to Yunnan Province, China.</title>
        <authorList>
            <person name="Yang J."/>
            <person name="Wariss H.M."/>
            <person name="Tao L."/>
            <person name="Zhang R."/>
            <person name="Yun Q."/>
            <person name="Hollingsworth P."/>
            <person name="Dao Z."/>
            <person name="Luo G."/>
            <person name="Guo H."/>
            <person name="Ma Y."/>
            <person name="Sun W."/>
        </authorList>
    </citation>
    <scope>NUCLEOTIDE SEQUENCE [LARGE SCALE GENOMIC DNA]</scope>
    <source>
        <strain evidence="3">cv. Malutang</strain>
    </source>
</reference>
<dbReference type="PANTHER" id="PTHR10219:SF43">
    <property type="entry name" value="GLYCOLIPID TRANSFER PROTEIN DOMAIN-CONTAINING PROTEIN"/>
    <property type="match status" value="1"/>
</dbReference>
<dbReference type="Proteomes" id="UP000323000">
    <property type="component" value="Chromosome 13"/>
</dbReference>
<accession>A0A5C7GQF2</accession>
<organism evidence="2 3">
    <name type="scientific">Acer yangbiense</name>
    <dbReference type="NCBI Taxonomy" id="1000413"/>
    <lineage>
        <taxon>Eukaryota</taxon>
        <taxon>Viridiplantae</taxon>
        <taxon>Streptophyta</taxon>
        <taxon>Embryophyta</taxon>
        <taxon>Tracheophyta</taxon>
        <taxon>Spermatophyta</taxon>
        <taxon>Magnoliopsida</taxon>
        <taxon>eudicotyledons</taxon>
        <taxon>Gunneridae</taxon>
        <taxon>Pentapetalae</taxon>
        <taxon>rosids</taxon>
        <taxon>malvids</taxon>
        <taxon>Sapindales</taxon>
        <taxon>Sapindaceae</taxon>
        <taxon>Hippocastanoideae</taxon>
        <taxon>Acereae</taxon>
        <taxon>Acer</taxon>
    </lineage>
</organism>
<sequence>MAYLENNEKLLRKIADAFKELEATVNSHADVEVAPFSRACSLVSPLIGCLGIAFKFAEMDYVAKVHDLAEASKSIGTLQIMLDRDIKENRVRKVGSHTGNLLGVKRGLDLVKVLFEQILAAEFLDLGRGVLVIRKEFVNAVFELLYRIKNVLLVYNGLLVFKELEVRDKSSIFIVLRGDSLKDPASKAYAQVFAPHHGWAIRKAVAAGMYTLPTKARLLRKLNEDETSARVQMQSYITTSAPVILYIEKLYHSRERGIDR</sequence>
<dbReference type="GO" id="GO:0016020">
    <property type="term" value="C:membrane"/>
    <property type="evidence" value="ECO:0007669"/>
    <property type="project" value="TreeGrafter"/>
</dbReference>
<evidence type="ECO:0000313" key="2">
    <source>
        <dbReference type="EMBL" id="TXG46803.1"/>
    </source>
</evidence>
<dbReference type="OrthoDB" id="116883at2759"/>
<feature type="domain" description="Glycolipid transfer protein" evidence="1">
    <location>
        <begin position="31"/>
        <end position="120"/>
    </location>
</feature>
<feature type="domain" description="Glycolipid transfer protein" evidence="1">
    <location>
        <begin position="177"/>
        <end position="224"/>
    </location>
</feature>
<dbReference type="EMBL" id="VAHF01000013">
    <property type="protein sequence ID" value="TXG46803.1"/>
    <property type="molecule type" value="Genomic_DNA"/>
</dbReference>
<keyword evidence="3" id="KW-1185">Reference proteome</keyword>
<dbReference type="Gene3D" id="1.10.3520.10">
    <property type="entry name" value="Glycolipid transfer protein"/>
    <property type="match status" value="1"/>
</dbReference>
<dbReference type="PANTHER" id="PTHR10219">
    <property type="entry name" value="GLYCOLIPID TRANSFER PROTEIN-RELATED"/>
    <property type="match status" value="1"/>
</dbReference>
<dbReference type="Pfam" id="PF08718">
    <property type="entry name" value="GLTP"/>
    <property type="match status" value="2"/>
</dbReference>
<gene>
    <name evidence="2" type="ORF">EZV62_026097</name>
</gene>
<dbReference type="GO" id="GO:1902387">
    <property type="term" value="F:ceramide 1-phosphate binding"/>
    <property type="evidence" value="ECO:0007669"/>
    <property type="project" value="TreeGrafter"/>
</dbReference>